<dbReference type="InterPro" id="IPR036942">
    <property type="entry name" value="Beta-barrel_TonB_sf"/>
</dbReference>
<feature type="domain" description="TonB-dependent receptor plug" evidence="8">
    <location>
        <begin position="33"/>
        <end position="138"/>
    </location>
</feature>
<keyword evidence="6 7" id="KW-0998">Cell outer membrane</keyword>
<evidence type="ECO:0000256" key="7">
    <source>
        <dbReference type="PROSITE-ProRule" id="PRU01360"/>
    </source>
</evidence>
<organism evidence="9 10">
    <name type="scientific">Planobacterium oryzisoli</name>
    <dbReference type="NCBI Taxonomy" id="2771435"/>
    <lineage>
        <taxon>Bacteria</taxon>
        <taxon>Pseudomonadati</taxon>
        <taxon>Bacteroidota</taxon>
        <taxon>Flavobacteriia</taxon>
        <taxon>Flavobacteriales</taxon>
        <taxon>Weeksellaceae</taxon>
        <taxon>Chryseobacterium group</taxon>
        <taxon>Chryseobacterium</taxon>
    </lineage>
</organism>
<dbReference type="Gene3D" id="2.170.130.10">
    <property type="entry name" value="TonB-dependent receptor, plug domain"/>
    <property type="match status" value="1"/>
</dbReference>
<dbReference type="NCBIfam" id="TIGR04057">
    <property type="entry name" value="SusC_RagA_signa"/>
    <property type="match status" value="1"/>
</dbReference>
<evidence type="ECO:0000259" key="8">
    <source>
        <dbReference type="Pfam" id="PF07715"/>
    </source>
</evidence>
<dbReference type="PROSITE" id="PS52016">
    <property type="entry name" value="TONB_DEPENDENT_REC_3"/>
    <property type="match status" value="1"/>
</dbReference>
<dbReference type="Gene3D" id="2.40.170.20">
    <property type="entry name" value="TonB-dependent receptor, beta-barrel domain"/>
    <property type="match status" value="1"/>
</dbReference>
<name>A0A930YUZ2_9FLAO</name>
<comment type="similarity">
    <text evidence="7">Belongs to the TonB-dependent receptor family.</text>
</comment>
<dbReference type="InterPro" id="IPR023997">
    <property type="entry name" value="TonB-dep_OMP_SusC/RagA_CS"/>
</dbReference>
<gene>
    <name evidence="9" type="ORF">IC612_03375</name>
</gene>
<keyword evidence="5 7" id="KW-0472">Membrane</keyword>
<dbReference type="EMBL" id="JADKYY010000003">
    <property type="protein sequence ID" value="MBF5026837.1"/>
    <property type="molecule type" value="Genomic_DNA"/>
</dbReference>
<reference evidence="9" key="1">
    <citation type="submission" date="2020-11" db="EMBL/GenBank/DDBJ databases">
        <title>Genome seq and assembly of Planobacterium sp.</title>
        <authorList>
            <person name="Chhetri G."/>
        </authorList>
    </citation>
    <scope>NUCLEOTIDE SEQUENCE</scope>
    <source>
        <strain evidence="9">GCR5</strain>
    </source>
</reference>
<keyword evidence="4 7" id="KW-0812">Transmembrane</keyword>
<dbReference type="Pfam" id="PF07715">
    <property type="entry name" value="Plug"/>
    <property type="match status" value="1"/>
</dbReference>
<evidence type="ECO:0000313" key="9">
    <source>
        <dbReference type="EMBL" id="MBF5026837.1"/>
    </source>
</evidence>
<dbReference type="InterPro" id="IPR012910">
    <property type="entry name" value="Plug_dom"/>
</dbReference>
<evidence type="ECO:0000256" key="6">
    <source>
        <dbReference type="ARBA" id="ARBA00023237"/>
    </source>
</evidence>
<dbReference type="FunFam" id="2.170.130.10:FF:000003">
    <property type="entry name" value="SusC/RagA family TonB-linked outer membrane protein"/>
    <property type="match status" value="1"/>
</dbReference>
<comment type="subcellular location">
    <subcellularLocation>
        <location evidence="1 7">Cell outer membrane</location>
        <topology evidence="1 7">Multi-pass membrane protein</topology>
    </subcellularLocation>
</comment>
<keyword evidence="2 7" id="KW-0813">Transport</keyword>
<evidence type="ECO:0000256" key="4">
    <source>
        <dbReference type="ARBA" id="ARBA00022692"/>
    </source>
</evidence>
<keyword evidence="3 7" id="KW-1134">Transmembrane beta strand</keyword>
<comment type="caution">
    <text evidence="9">The sequence shown here is derived from an EMBL/GenBank/DDBJ whole genome shotgun (WGS) entry which is preliminary data.</text>
</comment>
<dbReference type="InterPro" id="IPR037066">
    <property type="entry name" value="Plug_dom_sf"/>
</dbReference>
<evidence type="ECO:0000313" key="10">
    <source>
        <dbReference type="Proteomes" id="UP000694480"/>
    </source>
</evidence>
<accession>A0A930YUZ2</accession>
<dbReference type="NCBIfam" id="TIGR04056">
    <property type="entry name" value="OMP_RagA_SusC"/>
    <property type="match status" value="1"/>
</dbReference>
<dbReference type="GO" id="GO:0009279">
    <property type="term" value="C:cell outer membrane"/>
    <property type="evidence" value="ECO:0007669"/>
    <property type="project" value="UniProtKB-SubCell"/>
</dbReference>
<evidence type="ECO:0000256" key="3">
    <source>
        <dbReference type="ARBA" id="ARBA00022452"/>
    </source>
</evidence>
<dbReference type="InterPro" id="IPR023996">
    <property type="entry name" value="TonB-dep_OMP_SusC/RagA"/>
</dbReference>
<dbReference type="InterPro" id="IPR039426">
    <property type="entry name" value="TonB-dep_rcpt-like"/>
</dbReference>
<evidence type="ECO:0000256" key="2">
    <source>
        <dbReference type="ARBA" id="ARBA00022448"/>
    </source>
</evidence>
<sequence length="958" mass="106399">MGGQMAFAQQDSLRTQNVEEVVVVAFGTQKREAIVGSVATVDKKTIESQQATSVLSALQGTVAGVNVISTGGMPGDNPSIYIRGISSINASTQPLIIVDGSPYGGNINSIPQDQVESMSVLKDASATALYGSRAANGVIIITTKKGRTNQKPRVSITSLAGVSTNAVPFHEVMGSEDFMRYTWQALRNNEIVNGGKSAAEAAQFATNNLITRLGYNPYNVNNPIDANGNVVNGATLLWDTDWEKELINNAAFKQEHRFSLTGGSENTTYFVGADYLDMYGNVKTSKFERIGFRGNVESKVNNWLKVGLNTSFTSSSQNYPTQSGSSYQSAIQWIYTMPSIYPLHMRDENGNLILDNFGNPQYDYGNNASSGRRVNAQREILNNENAVGALYNYKIRYNRYDVFTNGFAEVSFTDYLKLRSQGSFQLYTYDSYDYDHYLYGNAASVGGRVSQGRDLAKTINWTNSLTFDKSFGEHNVNAQAIFELMDYRYDALSAQGTGYLPEVFVLNGSTLPEGVGGYINQERLVGYLGRAAYNYGRKYFVEGSVRTDGSTRFSPETRWGTFFSVGGAWVVSQENFFQNNVMNYLKLKSSYGELGNNATTSYFPYLAVYNTGWNNLDQTGIILGGARDYFLTWEKTASFNAGAEMGFFNNRITADVDYFNKESIDLIYAKPLPGSTGNTSITTNVGALRNYGWEVNLNTLNVDTEKFSWRSNLNVTFEKNEITELTQESFINGTKRWEVGRSLFDFFLVEWAGVDPQTGMGTWYYDKENADGTVTREVTSNYNLANVESSKRYLGSSLPKFRGGFTNNFRIANFEINSLFNFAFGSYVYDSSYAALMSGFASIGRQQHVDVKNAWQQPGDITDVPMNIVSNNQNASTSSRFLFENDYIRLKALTIGYNVNRDLIDVMGLSNMKIFLQGDNLWTWQSHKGIDPEQGISGTTDSRSYNLKTVSLGVNVGF</sequence>
<keyword evidence="10" id="KW-1185">Reference proteome</keyword>
<dbReference type="SUPFAM" id="SSF56935">
    <property type="entry name" value="Porins"/>
    <property type="match status" value="1"/>
</dbReference>
<evidence type="ECO:0000256" key="1">
    <source>
        <dbReference type="ARBA" id="ARBA00004571"/>
    </source>
</evidence>
<dbReference type="AlphaFoldDB" id="A0A930YUZ2"/>
<protein>
    <submittedName>
        <fullName evidence="9">SusC/RagA family TonB-linked outer membrane protein</fullName>
    </submittedName>
</protein>
<dbReference type="Proteomes" id="UP000694480">
    <property type="component" value="Unassembled WGS sequence"/>
</dbReference>
<evidence type="ECO:0000256" key="5">
    <source>
        <dbReference type="ARBA" id="ARBA00023136"/>
    </source>
</evidence>
<proteinExistence type="inferred from homology"/>